<dbReference type="EnsemblMetazoa" id="tetur01g17154.1">
    <property type="protein sequence ID" value="tetur01g17154.1"/>
    <property type="gene ID" value="tetur01g17154"/>
</dbReference>
<accession>A0A158P4C0</accession>
<organism evidence="1 2">
    <name type="scientific">Tetranychus urticae</name>
    <name type="common">Two-spotted spider mite</name>
    <dbReference type="NCBI Taxonomy" id="32264"/>
    <lineage>
        <taxon>Eukaryota</taxon>
        <taxon>Metazoa</taxon>
        <taxon>Ecdysozoa</taxon>
        <taxon>Arthropoda</taxon>
        <taxon>Chelicerata</taxon>
        <taxon>Arachnida</taxon>
        <taxon>Acari</taxon>
        <taxon>Acariformes</taxon>
        <taxon>Trombidiformes</taxon>
        <taxon>Prostigmata</taxon>
        <taxon>Eleutherengona</taxon>
        <taxon>Raphignathae</taxon>
        <taxon>Tetranychoidea</taxon>
        <taxon>Tetranychidae</taxon>
        <taxon>Tetranychus</taxon>
    </lineage>
</organism>
<reference evidence="1" key="2">
    <citation type="submission" date="2016-04" db="UniProtKB">
        <authorList>
            <consortium name="EnsemblMetazoa"/>
        </authorList>
    </citation>
    <scope>IDENTIFICATION</scope>
</reference>
<dbReference type="AlphaFoldDB" id="A0A158P4C0"/>
<proteinExistence type="predicted"/>
<keyword evidence="2" id="KW-1185">Reference proteome</keyword>
<reference evidence="2" key="1">
    <citation type="submission" date="2011-08" db="EMBL/GenBank/DDBJ databases">
        <authorList>
            <person name="Rombauts S."/>
        </authorList>
    </citation>
    <scope>NUCLEOTIDE SEQUENCE</scope>
    <source>
        <strain evidence="2">London</strain>
    </source>
</reference>
<evidence type="ECO:0000313" key="2">
    <source>
        <dbReference type="Proteomes" id="UP000015104"/>
    </source>
</evidence>
<dbReference type="Proteomes" id="UP000015104">
    <property type="component" value="Unassembled WGS sequence"/>
</dbReference>
<sequence length="267" mass="30561">MEIYPENTISKFINRLATPLHLDGEWSVAVQEVFYPLSHKPIKRSINYFISYRGRRPTVSIDFDYQENDDVEGMLKKLNKSISESHLQIGLAGINKQKDFKPPELVLINEGEPTKQKKKVVIKAGRIPDAEKGVYPIFSDHTFIRALGFDNNTFASEMQKAVAESWDEIKAPNQPDLGPKSHLMFIYSDIIHAHLLGDISARVLRVVPLNREPSDRLGHMTFTSPYYYPVRSNKIEDISIVLCDETGNQIRFKTGRVFLSLHFKKTV</sequence>
<name>A0A158P4C0_TETUR</name>
<evidence type="ECO:0000313" key="1">
    <source>
        <dbReference type="EnsemblMetazoa" id="tetur01g17154.1"/>
    </source>
</evidence>
<protein>
    <submittedName>
        <fullName evidence="1">Uncharacterized protein</fullName>
    </submittedName>
</protein>
<dbReference type="EMBL" id="CAEY01000448">
    <property type="status" value="NOT_ANNOTATED_CDS"/>
    <property type="molecule type" value="Genomic_DNA"/>
</dbReference>